<gene>
    <name evidence="1" type="ORF">GCM10022277_27720</name>
</gene>
<evidence type="ECO:0000313" key="1">
    <source>
        <dbReference type="EMBL" id="GAA3929611.1"/>
    </source>
</evidence>
<dbReference type="NCBIfam" id="TIGR02610">
    <property type="entry name" value="PHA_gran_rgn"/>
    <property type="match status" value="1"/>
</dbReference>
<protein>
    <recommendedName>
        <fullName evidence="3">Polyhydroxyalkanoic acid system protein</fullName>
    </recommendedName>
</protein>
<dbReference type="RefSeq" id="WP_344799144.1">
    <property type="nucleotide sequence ID" value="NZ_BAABBN010000007.1"/>
</dbReference>
<dbReference type="EMBL" id="BAABBN010000007">
    <property type="protein sequence ID" value="GAA3929611.1"/>
    <property type="molecule type" value="Genomic_DNA"/>
</dbReference>
<proteinExistence type="predicted"/>
<evidence type="ECO:0008006" key="3">
    <source>
        <dbReference type="Google" id="ProtNLM"/>
    </source>
</evidence>
<dbReference type="Proteomes" id="UP001501565">
    <property type="component" value="Unassembled WGS sequence"/>
</dbReference>
<sequence length="91" mass="10704">MSKIHVKRNHSLGIEKALEDAEKLALMLADRFDAKYEWQGNKLVFHRTGVKGFLDVTETTLEVKVELAMLMRPFKSVVEREIHNYFEKELR</sequence>
<reference evidence="2" key="1">
    <citation type="journal article" date="2019" name="Int. J. Syst. Evol. Microbiol.">
        <title>The Global Catalogue of Microorganisms (GCM) 10K type strain sequencing project: providing services to taxonomists for standard genome sequencing and annotation.</title>
        <authorList>
            <consortium name="The Broad Institute Genomics Platform"/>
            <consortium name="The Broad Institute Genome Sequencing Center for Infectious Disease"/>
            <person name="Wu L."/>
            <person name="Ma J."/>
        </authorList>
    </citation>
    <scope>NUCLEOTIDE SEQUENCE [LARGE SCALE GENOMIC DNA]</scope>
    <source>
        <strain evidence="2">JCM 17551</strain>
    </source>
</reference>
<keyword evidence="2" id="KW-1185">Reference proteome</keyword>
<comment type="caution">
    <text evidence="1">The sequence shown here is derived from an EMBL/GenBank/DDBJ whole genome shotgun (WGS) entry which is preliminary data.</text>
</comment>
<name>A0ABP7MT59_9GAMM</name>
<dbReference type="InterPro" id="IPR013433">
    <property type="entry name" value="PHA_gran_rgn"/>
</dbReference>
<dbReference type="Pfam" id="PF09650">
    <property type="entry name" value="PHA_gran_rgn"/>
    <property type="match status" value="1"/>
</dbReference>
<evidence type="ECO:0000313" key="2">
    <source>
        <dbReference type="Proteomes" id="UP001501565"/>
    </source>
</evidence>
<organism evidence="1 2">
    <name type="scientific">Litoribacillus peritrichatus</name>
    <dbReference type="NCBI Taxonomy" id="718191"/>
    <lineage>
        <taxon>Bacteria</taxon>
        <taxon>Pseudomonadati</taxon>
        <taxon>Pseudomonadota</taxon>
        <taxon>Gammaproteobacteria</taxon>
        <taxon>Oceanospirillales</taxon>
        <taxon>Oceanospirillaceae</taxon>
        <taxon>Litoribacillus</taxon>
    </lineage>
</organism>
<accession>A0ABP7MT59</accession>